<evidence type="ECO:0000313" key="2">
    <source>
        <dbReference type="Proteomes" id="UP000319040"/>
    </source>
</evidence>
<organism evidence="1 2">
    <name type="scientific">Saccharicrinis carchari</name>
    <dbReference type="NCBI Taxonomy" id="1168039"/>
    <lineage>
        <taxon>Bacteria</taxon>
        <taxon>Pseudomonadati</taxon>
        <taxon>Bacteroidota</taxon>
        <taxon>Bacteroidia</taxon>
        <taxon>Marinilabiliales</taxon>
        <taxon>Marinilabiliaceae</taxon>
        <taxon>Saccharicrinis</taxon>
    </lineage>
</organism>
<dbReference type="Proteomes" id="UP000319040">
    <property type="component" value="Unassembled WGS sequence"/>
</dbReference>
<keyword evidence="2" id="KW-1185">Reference proteome</keyword>
<dbReference type="AlphaFoldDB" id="A0A521F398"/>
<evidence type="ECO:0000313" key="1">
    <source>
        <dbReference type="EMBL" id="SMO90674.1"/>
    </source>
</evidence>
<name>A0A521F398_SACCC</name>
<reference evidence="1 2" key="1">
    <citation type="submission" date="2017-05" db="EMBL/GenBank/DDBJ databases">
        <authorList>
            <person name="Varghese N."/>
            <person name="Submissions S."/>
        </authorList>
    </citation>
    <scope>NUCLEOTIDE SEQUENCE [LARGE SCALE GENOMIC DNA]</scope>
    <source>
        <strain evidence="1 2">DSM 27040</strain>
    </source>
</reference>
<protein>
    <submittedName>
        <fullName evidence="1">Uncharacterized protein</fullName>
    </submittedName>
</protein>
<accession>A0A521F398</accession>
<gene>
    <name evidence="1" type="ORF">SAMN06265379_1142</name>
</gene>
<sequence>MILQKIVFKRYILFNYEYFYTFGNDMSNKIPRGATFLNAHLLFKYNVM</sequence>
<dbReference type="EMBL" id="FXTB01000014">
    <property type="protein sequence ID" value="SMO90674.1"/>
    <property type="molecule type" value="Genomic_DNA"/>
</dbReference>
<proteinExistence type="predicted"/>